<dbReference type="OrthoDB" id="190098at2759"/>
<dbReference type="Gene3D" id="1.10.357.70">
    <property type="entry name" value="Exocyst complex component Sec6, C-terminal domain"/>
    <property type="match status" value="1"/>
</dbReference>
<name>A0A6G1QDM3_CHAAH</name>
<dbReference type="GO" id="GO:0000145">
    <property type="term" value="C:exocyst"/>
    <property type="evidence" value="ECO:0007669"/>
    <property type="project" value="InterPro"/>
</dbReference>
<dbReference type="EMBL" id="CM015727">
    <property type="protein sequence ID" value="KAF3700770.1"/>
    <property type="molecule type" value="Genomic_DNA"/>
</dbReference>
<accession>A0A6G1QDM3</accession>
<feature type="region of interest" description="Disordered" evidence="2">
    <location>
        <begin position="219"/>
        <end position="239"/>
    </location>
</feature>
<dbReference type="GO" id="GO:0000149">
    <property type="term" value="F:SNARE binding"/>
    <property type="evidence" value="ECO:0007669"/>
    <property type="project" value="TreeGrafter"/>
</dbReference>
<dbReference type="GO" id="GO:0006887">
    <property type="term" value="P:exocytosis"/>
    <property type="evidence" value="ECO:0007669"/>
    <property type="project" value="InterPro"/>
</dbReference>
<proteinExistence type="inferred from homology"/>
<keyword evidence="4" id="KW-1185">Reference proteome</keyword>
<dbReference type="PANTHER" id="PTHR21292:SF4">
    <property type="entry name" value="TUMOR NECROSIS FACTOR ALPHA-INDUCED PROTEIN 2"/>
    <property type="match status" value="1"/>
</dbReference>
<evidence type="ECO:0000313" key="4">
    <source>
        <dbReference type="Proteomes" id="UP000503349"/>
    </source>
</evidence>
<dbReference type="GO" id="GO:0051601">
    <property type="term" value="P:exocyst localization"/>
    <property type="evidence" value="ECO:0007669"/>
    <property type="project" value="TreeGrafter"/>
</dbReference>
<gene>
    <name evidence="3" type="ORF">EXN66_Car016458</name>
</gene>
<reference evidence="4" key="2">
    <citation type="submission" date="2019-02" db="EMBL/GenBank/DDBJ databases">
        <title>Opniocepnalus argus Var Kimnra genome.</title>
        <authorList>
            <person name="Zhou C."/>
            <person name="Xiao S."/>
        </authorList>
    </citation>
    <scope>NUCLEOTIDE SEQUENCE [LARGE SCALE GENOMIC DNA]</scope>
</reference>
<evidence type="ECO:0000256" key="1">
    <source>
        <dbReference type="ARBA" id="ARBA00009447"/>
    </source>
</evidence>
<sequence length="678" mass="77741">MSSALHGCFPCRCRSKDLTEPLSDCWAGFYTWLGMRIRSDSSVPERLRLNFLSEQRGRWLQRLLKRGSGRQASASVNSASPTSDEAQSLSDEEPENAVTPTFEKHLEELRLFEASQLLIEREELLFQKIMEVEALEAHKEEVDQLSADYNEFKEVVVQILQQSLSVSLGVSSDTLKSAVDALYQEEERDQVWKQRGQTPPAWRPGNWKELHDATLSDLVKDRMDNPPTPPADQASQSSLQVDVNSMGRQLKEDLLWVVDVVKLSYPAHIDICNVYARMYHQIFSARLTKIADFGLEDRDCTFLLRWVHEYYPEILQKQELASEVHAESLGKLLSEELLEPLEEQYLNNRQAEVMTYIGRVLELAEQRWNGGESPKMEDGCYISPVAYDIIQVINGMVTSSGKVVGGLHKAQIITSHLTDLMERYRSFQDNIMKQSRPNSRAYIKANMASVRQFSDFLLEKSDLFPADVQGECLNILSEMKKSAHTYLLSPVHENLRPHYRKLGTYEWLKRSVFENLLVSIEAELEDLQGLTEPCQQELIGQFHQEVTTEYVKRLMKGQIKLKDREQQVQAHITVKDNAKHLDHLFSRMGSKEEWLKDILIKIAELLKLQDLPAIQVQIITMGSAFPDLSEKHVSALLKLKTNFTRADRKIVKETLSDMLVAHSNVENTQLFFSNVQVK</sequence>
<feature type="compositionally biased region" description="Polar residues" evidence="2">
    <location>
        <begin position="70"/>
        <end position="89"/>
    </location>
</feature>
<dbReference type="InterPro" id="IPR010326">
    <property type="entry name" value="EXOC3/Sec6"/>
</dbReference>
<feature type="region of interest" description="Disordered" evidence="2">
    <location>
        <begin position="70"/>
        <end position="98"/>
    </location>
</feature>
<dbReference type="PANTHER" id="PTHR21292">
    <property type="entry name" value="EXOCYST COMPLEX COMPONENT SEC6-RELATED"/>
    <property type="match status" value="1"/>
</dbReference>
<dbReference type="Proteomes" id="UP000503349">
    <property type="component" value="Chromosome 16"/>
</dbReference>
<organism evidence="3 4">
    <name type="scientific">Channa argus</name>
    <name type="common">Northern snakehead</name>
    <name type="synonym">Ophicephalus argus</name>
    <dbReference type="NCBI Taxonomy" id="215402"/>
    <lineage>
        <taxon>Eukaryota</taxon>
        <taxon>Metazoa</taxon>
        <taxon>Chordata</taxon>
        <taxon>Craniata</taxon>
        <taxon>Vertebrata</taxon>
        <taxon>Euteleostomi</taxon>
        <taxon>Actinopterygii</taxon>
        <taxon>Neopterygii</taxon>
        <taxon>Teleostei</taxon>
        <taxon>Neoteleostei</taxon>
        <taxon>Acanthomorphata</taxon>
        <taxon>Anabantaria</taxon>
        <taxon>Anabantiformes</taxon>
        <taxon>Channoidei</taxon>
        <taxon>Channidae</taxon>
        <taxon>Channa</taxon>
    </lineage>
</organism>
<reference evidence="3 4" key="1">
    <citation type="submission" date="2019-02" db="EMBL/GenBank/DDBJ databases">
        <title>Opniocepnalus argus genome.</title>
        <authorList>
            <person name="Zhou C."/>
            <person name="Xiao S."/>
        </authorList>
    </citation>
    <scope>NUCLEOTIDE SEQUENCE [LARGE SCALE GENOMIC DNA]</scope>
    <source>
        <strain evidence="3">OARG1902GOOAL</strain>
        <tissue evidence="3">Muscle</tissue>
    </source>
</reference>
<comment type="similarity">
    <text evidence="1">Belongs to the SEC6 family.</text>
</comment>
<protein>
    <submittedName>
        <fullName evidence="3">Tumor necrosis factor alpha-induced protein 2</fullName>
    </submittedName>
</protein>
<dbReference type="InterPro" id="IPR042532">
    <property type="entry name" value="EXOC3/Sec6_C"/>
</dbReference>
<evidence type="ECO:0000256" key="2">
    <source>
        <dbReference type="SAM" id="MobiDB-lite"/>
    </source>
</evidence>
<dbReference type="Pfam" id="PF06046">
    <property type="entry name" value="Sec6"/>
    <property type="match status" value="1"/>
</dbReference>
<dbReference type="AlphaFoldDB" id="A0A6G1QDM3"/>
<evidence type="ECO:0000313" key="3">
    <source>
        <dbReference type="EMBL" id="KAF3700770.1"/>
    </source>
</evidence>